<reference evidence="3" key="1">
    <citation type="submission" date="2016-06" db="EMBL/GenBank/DDBJ databases">
        <title>Draft Genome sequence of the fungus Inonotus baumii.</title>
        <authorList>
            <person name="Zhu H."/>
            <person name="Lin W."/>
        </authorList>
    </citation>
    <scope>NUCLEOTIDE SEQUENCE</scope>
    <source>
        <strain evidence="3">821</strain>
    </source>
</reference>
<organism evidence="3 4">
    <name type="scientific">Sanghuangporus baumii</name>
    <name type="common">Phellinus baumii</name>
    <dbReference type="NCBI Taxonomy" id="108892"/>
    <lineage>
        <taxon>Eukaryota</taxon>
        <taxon>Fungi</taxon>
        <taxon>Dikarya</taxon>
        <taxon>Basidiomycota</taxon>
        <taxon>Agaricomycotina</taxon>
        <taxon>Agaricomycetes</taxon>
        <taxon>Hymenochaetales</taxon>
        <taxon>Hymenochaetaceae</taxon>
        <taxon>Sanghuangporus</taxon>
    </lineage>
</organism>
<evidence type="ECO:0000313" key="3">
    <source>
        <dbReference type="EMBL" id="OCB90343.1"/>
    </source>
</evidence>
<feature type="compositionally biased region" description="Polar residues" evidence="2">
    <location>
        <begin position="216"/>
        <end position="227"/>
    </location>
</feature>
<accession>A0A9Q5I289</accession>
<feature type="compositionally biased region" description="Polar residues" evidence="2">
    <location>
        <begin position="300"/>
        <end position="309"/>
    </location>
</feature>
<dbReference type="AlphaFoldDB" id="A0A9Q5I289"/>
<feature type="compositionally biased region" description="Pro residues" evidence="2">
    <location>
        <begin position="312"/>
        <end position="321"/>
    </location>
</feature>
<feature type="compositionally biased region" description="Basic and acidic residues" evidence="2">
    <location>
        <begin position="247"/>
        <end position="271"/>
    </location>
</feature>
<name>A0A9Q5I289_SANBA</name>
<feature type="compositionally biased region" description="Basic and acidic residues" evidence="2">
    <location>
        <begin position="179"/>
        <end position="190"/>
    </location>
</feature>
<dbReference type="Proteomes" id="UP000757232">
    <property type="component" value="Unassembled WGS sequence"/>
</dbReference>
<evidence type="ECO:0000256" key="1">
    <source>
        <dbReference type="SAM" id="Coils"/>
    </source>
</evidence>
<dbReference type="EMBL" id="LNZH02000135">
    <property type="protein sequence ID" value="OCB90343.1"/>
    <property type="molecule type" value="Genomic_DNA"/>
</dbReference>
<feature type="compositionally biased region" description="Basic and acidic residues" evidence="2">
    <location>
        <begin position="279"/>
        <end position="297"/>
    </location>
</feature>
<feature type="coiled-coil region" evidence="1">
    <location>
        <begin position="498"/>
        <end position="585"/>
    </location>
</feature>
<feature type="compositionally biased region" description="Polar residues" evidence="2">
    <location>
        <begin position="128"/>
        <end position="138"/>
    </location>
</feature>
<evidence type="ECO:0000256" key="2">
    <source>
        <dbReference type="SAM" id="MobiDB-lite"/>
    </source>
</evidence>
<sequence>MDHQDAVDRLNSIPMSVAERVINVHTTKSFEWVVDNIFNEEKCGKRNKVLFWKSDKPGSCHFFIEFAQKDSIPIAQKEAGPGVTVHCLSRNMNMAYVFDCLSRGIDPPKKRAQPDTEGSQAGDPPNSAKYSISSTTSAKRQRILENEPARRPSPPPSYRDAPHKPYRPTTNFSQNPRDTAPRDVPPRDASQRSYAYESKPKQNWNTSVDNRDSNRRYQSGYSSNYQKSRFRNNDFRSSNGSVSPPRRPKDESLYYGDRDDERGRSRERDFNPTRSSFRRSSDTSMKRPSETSLKRPSDVAMSTSNDSYIPTSRPPVPPQPPSKDAFDLTNLDSLSDDNISAVIDSLKSSFSGPESWMTVAAHYRRKELQKNALAVVDIMRERGMEKSDLRPALLLMAQCHYSIAKQEMHEPDSKESSSRHFVLLLDWLRETYGPFTPVLDAIAQSANRNPWSSQKEGASSYPQAPYDSAQRPVVSGYDSVLPLSSSLFDSHSSVPARIDAISEENKRLRESRSATSAELAACRTALHEAENQARLTEVKLQRALEDHRLAAASAVRESDARRRAEDRLIQDRKAWERRTEELRDEGARSAMRELTAILTLSARAPLSMLEATRVFCEARGRVERDVPNTA</sequence>
<evidence type="ECO:0000313" key="4">
    <source>
        <dbReference type="Proteomes" id="UP000757232"/>
    </source>
</evidence>
<feature type="compositionally biased region" description="Polar residues" evidence="2">
    <location>
        <begin position="168"/>
        <end position="177"/>
    </location>
</feature>
<feature type="region of interest" description="Disordered" evidence="2">
    <location>
        <begin position="107"/>
        <end position="328"/>
    </location>
</feature>
<gene>
    <name evidence="3" type="ORF">A7U60_g2442</name>
</gene>
<keyword evidence="4" id="KW-1185">Reference proteome</keyword>
<dbReference type="OrthoDB" id="2670565at2759"/>
<comment type="caution">
    <text evidence="3">The sequence shown here is derived from an EMBL/GenBank/DDBJ whole genome shotgun (WGS) entry which is preliminary data.</text>
</comment>
<proteinExistence type="predicted"/>
<keyword evidence="1" id="KW-0175">Coiled coil</keyword>
<protein>
    <submittedName>
        <fullName evidence="3">Uncharacterized protein</fullName>
    </submittedName>
</protein>